<dbReference type="PANTHER" id="PTHR45754:SF3">
    <property type="entry name" value="METHYLENETETRAHYDROFOLATE REDUCTASE (NADPH)"/>
    <property type="match status" value="1"/>
</dbReference>
<comment type="pathway">
    <text evidence="2 12">One-carbon metabolism; tetrahydrofolate interconversion.</text>
</comment>
<evidence type="ECO:0000256" key="5">
    <source>
        <dbReference type="ARBA" id="ARBA00022630"/>
    </source>
</evidence>
<accession>A0ABX8WRF7</accession>
<dbReference type="SUPFAM" id="SSF51730">
    <property type="entry name" value="FAD-linked oxidoreductase"/>
    <property type="match status" value="1"/>
</dbReference>
<dbReference type="InterPro" id="IPR004620">
    <property type="entry name" value="MTHF_reductase_bac"/>
</dbReference>
<evidence type="ECO:0000256" key="12">
    <source>
        <dbReference type="RuleBase" id="RU003862"/>
    </source>
</evidence>
<evidence type="ECO:0000313" key="14">
    <source>
        <dbReference type="Proteomes" id="UP000824755"/>
    </source>
</evidence>
<dbReference type="EMBL" id="CP080544">
    <property type="protein sequence ID" value="QYR53419.1"/>
    <property type="molecule type" value="Genomic_DNA"/>
</dbReference>
<dbReference type="InterPro" id="IPR003171">
    <property type="entry name" value="Mehydrof_redctse-like"/>
</dbReference>
<sequence>MVQVSFEFYPPKTDEQRAQLDRTVAKLKPHAPDYVSCTFGAGGSTLTYTSETIRHLRTKHQVDAVPHISCVGGSREELRALLAEYRDLDCRKVVALRGDMPSGMGRMGELQYASDLIALVRKEHGDYFKIAVGAYPETHPQARDAQADLQNFKRKVDAGADVAITQYFYNADAYFRFVDDVRRLGVNIPIVPGIMPIANFSQLRRFSESCGAEIPRWITQRMQGFGDDAAAVREFGADVLAALCDRLIQGGAPALHFYTLNLARPTLAVLERLA</sequence>
<dbReference type="GO" id="GO:0004489">
    <property type="term" value="F:methylenetetrahydrofolate reductase [NAD(P)H] activity"/>
    <property type="evidence" value="ECO:0007669"/>
    <property type="project" value="UniProtKB-EC"/>
</dbReference>
<dbReference type="Pfam" id="PF02219">
    <property type="entry name" value="MTHFR"/>
    <property type="match status" value="1"/>
</dbReference>
<comment type="cofactor">
    <cofactor evidence="1 12">
        <name>FAD</name>
        <dbReference type="ChEBI" id="CHEBI:57692"/>
    </cofactor>
</comment>
<evidence type="ECO:0000256" key="10">
    <source>
        <dbReference type="ARBA" id="ARBA00034478"/>
    </source>
</evidence>
<dbReference type="PANTHER" id="PTHR45754">
    <property type="entry name" value="METHYLENETETRAHYDROFOLATE REDUCTASE"/>
    <property type="match status" value="1"/>
</dbReference>
<dbReference type="EC" id="1.5.1.54" evidence="12"/>
<evidence type="ECO:0000313" key="13">
    <source>
        <dbReference type="EMBL" id="QYR53419.1"/>
    </source>
</evidence>
<comment type="pathway">
    <text evidence="10">Amino-acid biosynthesis; L-methionine biosynthesis via de novo pathway.</text>
</comment>
<evidence type="ECO:0000256" key="7">
    <source>
        <dbReference type="ARBA" id="ARBA00023002"/>
    </source>
</evidence>
<comment type="catalytic activity">
    <reaction evidence="11">
        <text>(6S)-5-methyl-5,6,7,8-tetrahydrofolate + NAD(+) = (6R)-5,10-methylene-5,6,7,8-tetrahydrofolate + NADH + H(+)</text>
        <dbReference type="Rhea" id="RHEA:19821"/>
        <dbReference type="ChEBI" id="CHEBI:15378"/>
        <dbReference type="ChEBI" id="CHEBI:15636"/>
        <dbReference type="ChEBI" id="CHEBI:18608"/>
        <dbReference type="ChEBI" id="CHEBI:57540"/>
        <dbReference type="ChEBI" id="CHEBI:57945"/>
        <dbReference type="EC" id="1.5.1.54"/>
    </reaction>
    <physiologicalReaction direction="right-to-left" evidence="11">
        <dbReference type="Rhea" id="RHEA:19823"/>
    </physiologicalReaction>
</comment>
<dbReference type="Proteomes" id="UP000824755">
    <property type="component" value="Chromosome"/>
</dbReference>
<keyword evidence="14" id="KW-1185">Reference proteome</keyword>
<evidence type="ECO:0000256" key="4">
    <source>
        <dbReference type="ARBA" id="ARBA00022605"/>
    </source>
</evidence>
<evidence type="ECO:0000256" key="3">
    <source>
        <dbReference type="ARBA" id="ARBA00006743"/>
    </source>
</evidence>
<dbReference type="NCBIfam" id="TIGR00676">
    <property type="entry name" value="fadh2"/>
    <property type="match status" value="1"/>
</dbReference>
<keyword evidence="5 12" id="KW-0285">Flavoprotein</keyword>
<dbReference type="InterPro" id="IPR029041">
    <property type="entry name" value="FAD-linked_oxidoreductase-like"/>
</dbReference>
<dbReference type="RefSeq" id="WP_220380235.1">
    <property type="nucleotide sequence ID" value="NZ_CP080544.1"/>
</dbReference>
<keyword evidence="4" id="KW-0028">Amino-acid biosynthesis</keyword>
<dbReference type="CDD" id="cd00537">
    <property type="entry name" value="MTHFR"/>
    <property type="match status" value="1"/>
</dbReference>
<evidence type="ECO:0000256" key="8">
    <source>
        <dbReference type="ARBA" id="ARBA00023027"/>
    </source>
</evidence>
<keyword evidence="8" id="KW-0520">NAD</keyword>
<evidence type="ECO:0000256" key="2">
    <source>
        <dbReference type="ARBA" id="ARBA00004777"/>
    </source>
</evidence>
<keyword evidence="9" id="KW-0486">Methionine biosynthesis</keyword>
<name>A0ABX8WRF7_9GAMM</name>
<keyword evidence="6 12" id="KW-0274">FAD</keyword>
<keyword evidence="7 12" id="KW-0560">Oxidoreductase</keyword>
<comment type="similarity">
    <text evidence="3 12">Belongs to the methylenetetrahydrofolate reductase family.</text>
</comment>
<evidence type="ECO:0000256" key="1">
    <source>
        <dbReference type="ARBA" id="ARBA00001974"/>
    </source>
</evidence>
<evidence type="ECO:0000256" key="9">
    <source>
        <dbReference type="ARBA" id="ARBA00023167"/>
    </source>
</evidence>
<organism evidence="13 14">
    <name type="scientific">Lysobacter soyae</name>
    <dbReference type="NCBI Taxonomy" id="2764185"/>
    <lineage>
        <taxon>Bacteria</taxon>
        <taxon>Pseudomonadati</taxon>
        <taxon>Pseudomonadota</taxon>
        <taxon>Gammaproteobacteria</taxon>
        <taxon>Lysobacterales</taxon>
        <taxon>Lysobacteraceae</taxon>
        <taxon>Lysobacter</taxon>
    </lineage>
</organism>
<dbReference type="Gene3D" id="3.20.20.220">
    <property type="match status" value="1"/>
</dbReference>
<protein>
    <recommendedName>
        <fullName evidence="12">Methylenetetrahydrofolate reductase</fullName>
        <ecNumber evidence="12">1.5.1.54</ecNumber>
    </recommendedName>
</protein>
<evidence type="ECO:0000256" key="6">
    <source>
        <dbReference type="ARBA" id="ARBA00022827"/>
    </source>
</evidence>
<evidence type="ECO:0000256" key="11">
    <source>
        <dbReference type="ARBA" id="ARBA00048628"/>
    </source>
</evidence>
<proteinExistence type="inferred from homology"/>
<gene>
    <name evidence="13" type="primary">metF</name>
    <name evidence="13" type="ORF">H8L67_02600</name>
</gene>
<reference evidence="13 14" key="1">
    <citation type="submission" date="2021-08" db="EMBL/GenBank/DDBJ databases">
        <title>Lysobacter sp. strain CJ11 Genome sequencing and assembly.</title>
        <authorList>
            <person name="Kim I."/>
        </authorList>
    </citation>
    <scope>NUCLEOTIDE SEQUENCE [LARGE SCALE GENOMIC DNA]</scope>
    <source>
        <strain evidence="13 14">CJ11</strain>
    </source>
</reference>